<keyword evidence="1" id="KW-0732">Signal</keyword>
<proteinExistence type="predicted"/>
<keyword evidence="3" id="KW-1185">Reference proteome</keyword>
<dbReference type="SMART" id="SM00710">
    <property type="entry name" value="PbH1"/>
    <property type="match status" value="5"/>
</dbReference>
<dbReference type="EMBL" id="JAAKYA010000053">
    <property type="protein sequence ID" value="NGO39371.1"/>
    <property type="molecule type" value="Genomic_DNA"/>
</dbReference>
<reference evidence="2 3" key="1">
    <citation type="submission" date="2020-02" db="EMBL/GenBank/DDBJ databases">
        <title>Draft genome sequence of Limisphaera ngatamarikiensis NGM72.4T, a thermophilic Verrucomicrobia grouped in subdivision 3.</title>
        <authorList>
            <person name="Carere C.R."/>
            <person name="Steen J."/>
            <person name="Hugenholtz P."/>
            <person name="Stott M.B."/>
        </authorList>
    </citation>
    <scope>NUCLEOTIDE SEQUENCE [LARGE SCALE GENOMIC DNA]</scope>
    <source>
        <strain evidence="2 3">NGM72.4</strain>
    </source>
</reference>
<evidence type="ECO:0000256" key="1">
    <source>
        <dbReference type="SAM" id="SignalP"/>
    </source>
</evidence>
<dbReference type="InterPro" id="IPR022441">
    <property type="entry name" value="Para_beta_helix_rpt-2"/>
</dbReference>
<dbReference type="Gene3D" id="2.160.20.10">
    <property type="entry name" value="Single-stranded right-handed beta-helix, Pectin lyase-like"/>
    <property type="match status" value="1"/>
</dbReference>
<dbReference type="InterPro" id="IPR011050">
    <property type="entry name" value="Pectin_lyase_fold/virulence"/>
</dbReference>
<feature type="signal peptide" evidence="1">
    <location>
        <begin position="1"/>
        <end position="19"/>
    </location>
</feature>
<comment type="caution">
    <text evidence="2">The sequence shown here is derived from an EMBL/GenBank/DDBJ whole genome shotgun (WGS) entry which is preliminary data.</text>
</comment>
<dbReference type="SUPFAM" id="SSF51126">
    <property type="entry name" value="Pectin lyase-like"/>
    <property type="match status" value="1"/>
</dbReference>
<sequence length="310" mass="32554">MKNLTLVLVSLVAIPTLQAATAYVTRSGSTYTGRVDGTVVYSGPSYNAAIQACIDNMSSGTIYIRNSGTCDPTYGIAPKDGLILDYGGTQASGTASTISVIQLDRKSNVTIRNLRIAGNPRYGIWSRSSSGITLSGCSAQVTGGLPFRFDDSKSGGSRNINVNSITSNGQTAHGLETYTVDGFYWSTITANDSTGCGLLLNNTINWSGGSVYAYNCCYGGGYAGFRTANSNGRGTVNYVDANRCGRGIFSLTQSRDATINNCYIRNCSGIGIWLQDSYNTHVRAGTVENNAGGCFSITGGSGNSVNVTCR</sequence>
<organism evidence="2 3">
    <name type="scientific">Limisphaera ngatamarikiensis</name>
    <dbReference type="NCBI Taxonomy" id="1324935"/>
    <lineage>
        <taxon>Bacteria</taxon>
        <taxon>Pseudomonadati</taxon>
        <taxon>Verrucomicrobiota</taxon>
        <taxon>Verrucomicrobiia</taxon>
        <taxon>Limisphaerales</taxon>
        <taxon>Limisphaeraceae</taxon>
        <taxon>Limisphaera</taxon>
    </lineage>
</organism>
<accession>A0A6M1RVD2</accession>
<dbReference type="InterPro" id="IPR012334">
    <property type="entry name" value="Pectin_lyas_fold"/>
</dbReference>
<feature type="chain" id="PRO_5026692462" evidence="1">
    <location>
        <begin position="20"/>
        <end position="310"/>
    </location>
</feature>
<dbReference type="Proteomes" id="UP000477311">
    <property type="component" value="Unassembled WGS sequence"/>
</dbReference>
<evidence type="ECO:0000313" key="2">
    <source>
        <dbReference type="EMBL" id="NGO39371.1"/>
    </source>
</evidence>
<name>A0A6M1RVD2_9BACT</name>
<dbReference type="RefSeq" id="WP_165107354.1">
    <property type="nucleotide sequence ID" value="NZ_JAAKYA010000053.1"/>
</dbReference>
<evidence type="ECO:0000313" key="3">
    <source>
        <dbReference type="Proteomes" id="UP000477311"/>
    </source>
</evidence>
<dbReference type="AlphaFoldDB" id="A0A6M1RVD2"/>
<gene>
    <name evidence="2" type="ORF">G4L39_08165</name>
</gene>
<dbReference type="InterPro" id="IPR006626">
    <property type="entry name" value="PbH1"/>
</dbReference>
<protein>
    <submittedName>
        <fullName evidence="2">Right-handed parallel beta-helix repeat-containing protein</fullName>
    </submittedName>
</protein>
<dbReference type="NCBIfam" id="TIGR03804">
    <property type="entry name" value="para_beta_helix"/>
    <property type="match status" value="1"/>
</dbReference>